<dbReference type="GO" id="GO:0005886">
    <property type="term" value="C:plasma membrane"/>
    <property type="evidence" value="ECO:0007669"/>
    <property type="project" value="UniProtKB-SubCell"/>
</dbReference>
<evidence type="ECO:0000313" key="9">
    <source>
        <dbReference type="Proteomes" id="UP000489600"/>
    </source>
</evidence>
<dbReference type="GO" id="GO:0015031">
    <property type="term" value="P:protein transport"/>
    <property type="evidence" value="ECO:0007669"/>
    <property type="project" value="UniProtKB-KW"/>
</dbReference>
<dbReference type="InterPro" id="IPR001251">
    <property type="entry name" value="CRAL-TRIO_dom"/>
</dbReference>
<evidence type="ECO:0000256" key="1">
    <source>
        <dbReference type="ARBA" id="ARBA00004202"/>
    </source>
</evidence>
<dbReference type="OrthoDB" id="1434354at2759"/>
<proteinExistence type="inferred from homology"/>
<dbReference type="Gene3D" id="1.10.8.20">
    <property type="entry name" value="N-terminal domain of phosphatidylinositol transfer protein sec14p"/>
    <property type="match status" value="1"/>
</dbReference>
<keyword evidence="4" id="KW-0653">Protein transport</keyword>
<reference evidence="8" key="1">
    <citation type="submission" date="2019-07" db="EMBL/GenBank/DDBJ databases">
        <authorList>
            <person name="Dittberner H."/>
        </authorList>
    </citation>
    <scope>NUCLEOTIDE SEQUENCE [LARGE SCALE GENOMIC DNA]</scope>
</reference>
<keyword evidence="4" id="KW-0813">Transport</keyword>
<comment type="subcellular location">
    <subcellularLocation>
        <location evidence="1">Cell membrane</location>
        <topology evidence="1">Peripheral membrane protein</topology>
    </subcellularLocation>
    <subcellularLocation>
        <location evidence="2">Golgi apparatus membrane</location>
        <topology evidence="2">Peripheral membrane protein</topology>
    </subcellularLocation>
</comment>
<dbReference type="EMBL" id="CABITT030000006">
    <property type="protein sequence ID" value="VVB08261.1"/>
    <property type="molecule type" value="Genomic_DNA"/>
</dbReference>
<keyword evidence="5" id="KW-0333">Golgi apparatus</keyword>
<organism evidence="8 9">
    <name type="scientific">Arabis nemorensis</name>
    <dbReference type="NCBI Taxonomy" id="586526"/>
    <lineage>
        <taxon>Eukaryota</taxon>
        <taxon>Viridiplantae</taxon>
        <taxon>Streptophyta</taxon>
        <taxon>Embryophyta</taxon>
        <taxon>Tracheophyta</taxon>
        <taxon>Spermatophyta</taxon>
        <taxon>Magnoliopsida</taxon>
        <taxon>eudicotyledons</taxon>
        <taxon>Gunneridae</taxon>
        <taxon>Pentapetalae</taxon>
        <taxon>rosids</taxon>
        <taxon>malvids</taxon>
        <taxon>Brassicales</taxon>
        <taxon>Brassicaceae</taxon>
        <taxon>Arabideae</taxon>
        <taxon>Arabis</taxon>
    </lineage>
</organism>
<evidence type="ECO:0000256" key="5">
    <source>
        <dbReference type="ARBA" id="ARBA00023034"/>
    </source>
</evidence>
<dbReference type="SUPFAM" id="SSF46938">
    <property type="entry name" value="CRAL/TRIO N-terminal domain"/>
    <property type="match status" value="1"/>
</dbReference>
<dbReference type="SUPFAM" id="SSF52087">
    <property type="entry name" value="CRAL/TRIO domain"/>
    <property type="match status" value="1"/>
</dbReference>
<comment type="similarity">
    <text evidence="6">Belongs to the SFH family.</text>
</comment>
<dbReference type="InterPro" id="IPR036865">
    <property type="entry name" value="CRAL-TRIO_dom_sf"/>
</dbReference>
<dbReference type="InterPro" id="IPR036273">
    <property type="entry name" value="CRAL/TRIO_N_dom_sf"/>
</dbReference>
<evidence type="ECO:0000259" key="7">
    <source>
        <dbReference type="PROSITE" id="PS50191"/>
    </source>
</evidence>
<evidence type="ECO:0000256" key="4">
    <source>
        <dbReference type="ARBA" id="ARBA00022927"/>
    </source>
</evidence>
<comment type="caution">
    <text evidence="8">The sequence shown here is derived from an EMBL/GenBank/DDBJ whole genome shotgun (WGS) entry which is preliminary data.</text>
</comment>
<accession>A0A565C3N8</accession>
<feature type="domain" description="CRAL-TRIO" evidence="7">
    <location>
        <begin position="100"/>
        <end position="274"/>
    </location>
</feature>
<dbReference type="AlphaFoldDB" id="A0A565C3N8"/>
<evidence type="ECO:0000313" key="8">
    <source>
        <dbReference type="EMBL" id="VVB08261.1"/>
    </source>
</evidence>
<name>A0A565C3N8_9BRAS</name>
<evidence type="ECO:0000256" key="3">
    <source>
        <dbReference type="ARBA" id="ARBA00022475"/>
    </source>
</evidence>
<evidence type="ECO:0000256" key="6">
    <source>
        <dbReference type="ARBA" id="ARBA00038020"/>
    </source>
</evidence>
<dbReference type="InterPro" id="IPR011074">
    <property type="entry name" value="CRAL/TRIO_N_dom"/>
</dbReference>
<dbReference type="Pfam" id="PF00650">
    <property type="entry name" value="CRAL_TRIO"/>
    <property type="match status" value="1"/>
</dbReference>
<dbReference type="PANTHER" id="PTHR45657">
    <property type="entry name" value="CRAL-TRIO DOMAIN-CONTAINING PROTEIN YKL091C-RELATED"/>
    <property type="match status" value="1"/>
</dbReference>
<sequence length="403" mass="46023">MQETEVGERDIHIYASTEEDSMSFHEEHSPDHEQMVEAFRNLLLLHGHLPANHGDHDTLLRFLKMRDFDLEKSKDAFLNYIKWRMDSKVDMISKRFKFEEYGEVKKHYPHGFHKVDRNGRPIYIERLGMVDLNAFMKATTIERYVKYHIKEQEKTLSLRYPACSIASAKHVSSTTTVLDVSGIGMSNFSKPARSLFMEIQKIDSNYYPETLHRLFVVNASSGFRMLWLALKTFLDARTLAKVQVLGPNYLGELLEAIDPSNLPTFLGGNCTCSDQGGCLFSDEGPWNDPKIKEKIQENYTVGDTDSEGKTKDKVPQHSLANQQKDLGKNMITLQKYANLTTAVKETQKRIEMLEMSLHETKSVLKGLVEIIEAIKPNQTEITHSQVQSGLERKTVVTKMSGLS</sequence>
<keyword evidence="3" id="KW-1003">Cell membrane</keyword>
<protein>
    <recommendedName>
        <fullName evidence="7">CRAL-TRIO domain-containing protein</fullName>
    </recommendedName>
</protein>
<dbReference type="InterPro" id="IPR051026">
    <property type="entry name" value="PI/PC_transfer"/>
</dbReference>
<dbReference type="Gene3D" id="3.40.525.10">
    <property type="entry name" value="CRAL-TRIO lipid binding domain"/>
    <property type="match status" value="1"/>
</dbReference>
<dbReference type="PROSITE" id="PS50191">
    <property type="entry name" value="CRAL_TRIO"/>
    <property type="match status" value="1"/>
</dbReference>
<gene>
    <name evidence="8" type="ORF">ANE_LOCUS18705</name>
</gene>
<keyword evidence="9" id="KW-1185">Reference proteome</keyword>
<evidence type="ECO:0000256" key="2">
    <source>
        <dbReference type="ARBA" id="ARBA00004395"/>
    </source>
</evidence>
<keyword evidence="3" id="KW-0472">Membrane</keyword>
<dbReference type="SMART" id="SM01100">
    <property type="entry name" value="CRAL_TRIO_N"/>
    <property type="match status" value="1"/>
</dbReference>
<dbReference type="PANTHER" id="PTHR45657:SF50">
    <property type="entry name" value="PHOSPHATIDYLINOSITOL_PHOSPHATIDYLCHOLINE TRANSFER PROTEIN SFH11"/>
    <property type="match status" value="1"/>
</dbReference>
<dbReference type="Proteomes" id="UP000489600">
    <property type="component" value="Unassembled WGS sequence"/>
</dbReference>
<dbReference type="CDD" id="cd00170">
    <property type="entry name" value="SEC14"/>
    <property type="match status" value="1"/>
</dbReference>
<dbReference type="SMART" id="SM00516">
    <property type="entry name" value="SEC14"/>
    <property type="match status" value="1"/>
</dbReference>
<dbReference type="GO" id="GO:0000139">
    <property type="term" value="C:Golgi membrane"/>
    <property type="evidence" value="ECO:0007669"/>
    <property type="project" value="UniProtKB-SubCell"/>
</dbReference>